<evidence type="ECO:0000256" key="1">
    <source>
        <dbReference type="ARBA" id="ARBA00010838"/>
    </source>
</evidence>
<dbReference type="GO" id="GO:0008422">
    <property type="term" value="F:beta-glucosidase activity"/>
    <property type="evidence" value="ECO:0007669"/>
    <property type="project" value="TreeGrafter"/>
</dbReference>
<dbReference type="OrthoDB" id="65569at2759"/>
<evidence type="ECO:0000256" key="8">
    <source>
        <dbReference type="RuleBase" id="RU003690"/>
    </source>
</evidence>
<accession>A0A310SSD1</accession>
<evidence type="ECO:0000313" key="10">
    <source>
        <dbReference type="Proteomes" id="UP000250275"/>
    </source>
</evidence>
<dbReference type="InterPro" id="IPR018120">
    <property type="entry name" value="Glyco_hydro_1_AS"/>
</dbReference>
<evidence type="ECO:0000256" key="4">
    <source>
        <dbReference type="ARBA" id="ARBA00022801"/>
    </source>
</evidence>
<sequence>MSRMRDVVCSRYSTRLSYVLILDTIRRMTNKNLAVDCGTNHQNINDKSGGNVGWIGEDFDDRVVKNSASGESAEQNLQFPPNFLLGVATAAYQIEGAWNVSDKTESTWDRFSHYQNGAIYNNHTGDIATDSYNKYKEDIAILKKLGFKAYRFSVSWPRILPTGYSNYVSKDGVRFYHDFIDELLANNIEPMLTIYHWDHPQVLEDAGGWLNSEMVDWFADYARVVFREYAPKVKMFIPINEPSAVCKNSYSHGIYAPGKTLNGFGEYLCTHNVIKAHAKAYRIYEAEFKETYKGIIAGMPRSHTDIDAVENYFQFNAGWTMHPIYSKDGDYPPLMKSLVANKSMEQGYSKSRLPTFTSEWVTYIRGTSDFLAVNHYTTRLVTAGSMGKVPSHENDQGVKEIVDTLWKPAASTWLKVVPEGFRFVLRQLAENYGNPPMYITENGVSDFGALNDDDRINYYREYLKQMLNAIYNDGVNIRGYILWSLLDNFEWNMGYHERFGIVSVDFNDPQRPRTLKKSASWWQSIIASGKVE</sequence>
<gene>
    <name evidence="9" type="ORF">WN48_07378</name>
</gene>
<dbReference type="GO" id="GO:0005975">
    <property type="term" value="P:carbohydrate metabolic process"/>
    <property type="evidence" value="ECO:0007669"/>
    <property type="project" value="InterPro"/>
</dbReference>
<keyword evidence="4" id="KW-0378">Hydrolase</keyword>
<evidence type="ECO:0000256" key="5">
    <source>
        <dbReference type="ARBA" id="ARBA00023180"/>
    </source>
</evidence>
<dbReference type="EC" id="3.2.1.21" evidence="3"/>
<dbReference type="Gene3D" id="3.20.20.80">
    <property type="entry name" value="Glycosidases"/>
    <property type="match status" value="1"/>
</dbReference>
<reference evidence="9 10" key="1">
    <citation type="submission" date="2015-07" db="EMBL/GenBank/DDBJ databases">
        <title>The genome of Eufriesea mexicana.</title>
        <authorList>
            <person name="Pan H."/>
            <person name="Kapheim K."/>
        </authorList>
    </citation>
    <scope>NUCLEOTIDE SEQUENCE [LARGE SCALE GENOMIC DNA]</scope>
    <source>
        <strain evidence="9">0111107269</strain>
        <tissue evidence="9">Whole body</tissue>
    </source>
</reference>
<evidence type="ECO:0000256" key="2">
    <source>
        <dbReference type="ARBA" id="ARBA00011738"/>
    </source>
</evidence>
<keyword evidence="10" id="KW-1185">Reference proteome</keyword>
<name>A0A310SSD1_9HYME</name>
<dbReference type="PANTHER" id="PTHR10353:SF36">
    <property type="entry name" value="LP05116P"/>
    <property type="match status" value="1"/>
</dbReference>
<evidence type="ECO:0000256" key="7">
    <source>
        <dbReference type="PROSITE-ProRule" id="PRU10055"/>
    </source>
</evidence>
<comment type="subunit">
    <text evidence="2">Homodimer.</text>
</comment>
<dbReference type="Pfam" id="PF00232">
    <property type="entry name" value="Glyco_hydro_1"/>
    <property type="match status" value="1"/>
</dbReference>
<evidence type="ECO:0000256" key="3">
    <source>
        <dbReference type="ARBA" id="ARBA00012744"/>
    </source>
</evidence>
<dbReference type="Proteomes" id="UP000250275">
    <property type="component" value="Unassembled WGS sequence"/>
</dbReference>
<evidence type="ECO:0000256" key="6">
    <source>
        <dbReference type="ARBA" id="ARBA00023295"/>
    </source>
</evidence>
<dbReference type="EMBL" id="KQ759863">
    <property type="protein sequence ID" value="OAD62500.1"/>
    <property type="molecule type" value="Genomic_DNA"/>
</dbReference>
<dbReference type="FunFam" id="3.20.20.80:FF:000013">
    <property type="entry name" value="lactase-phlorizin hydrolase"/>
    <property type="match status" value="1"/>
</dbReference>
<dbReference type="InterPro" id="IPR001360">
    <property type="entry name" value="Glyco_hydro_1"/>
</dbReference>
<proteinExistence type="inferred from homology"/>
<keyword evidence="6" id="KW-0326">Glycosidase</keyword>
<dbReference type="PANTHER" id="PTHR10353">
    <property type="entry name" value="GLYCOSYL HYDROLASE"/>
    <property type="match status" value="1"/>
</dbReference>
<dbReference type="PROSITE" id="PS00572">
    <property type="entry name" value="GLYCOSYL_HYDROL_F1_1"/>
    <property type="match status" value="1"/>
</dbReference>
<keyword evidence="5" id="KW-0325">Glycoprotein</keyword>
<protein>
    <recommendedName>
        <fullName evidence="3">beta-glucosidase</fullName>
        <ecNumber evidence="3">3.2.1.21</ecNumber>
    </recommendedName>
</protein>
<dbReference type="PRINTS" id="PR00131">
    <property type="entry name" value="GLHYDRLASE1"/>
</dbReference>
<evidence type="ECO:0000313" key="9">
    <source>
        <dbReference type="EMBL" id="OAD62500.1"/>
    </source>
</evidence>
<dbReference type="AlphaFoldDB" id="A0A310SSD1"/>
<organism evidence="9 10">
    <name type="scientific">Eufriesea mexicana</name>
    <dbReference type="NCBI Taxonomy" id="516756"/>
    <lineage>
        <taxon>Eukaryota</taxon>
        <taxon>Metazoa</taxon>
        <taxon>Ecdysozoa</taxon>
        <taxon>Arthropoda</taxon>
        <taxon>Hexapoda</taxon>
        <taxon>Insecta</taxon>
        <taxon>Pterygota</taxon>
        <taxon>Neoptera</taxon>
        <taxon>Endopterygota</taxon>
        <taxon>Hymenoptera</taxon>
        <taxon>Apocrita</taxon>
        <taxon>Aculeata</taxon>
        <taxon>Apoidea</taxon>
        <taxon>Anthophila</taxon>
        <taxon>Apidae</taxon>
        <taxon>Eufriesea</taxon>
    </lineage>
</organism>
<comment type="similarity">
    <text evidence="1 8">Belongs to the glycosyl hydrolase 1 family.</text>
</comment>
<feature type="active site" description="Nucleophile" evidence="7">
    <location>
        <position position="441"/>
    </location>
</feature>
<dbReference type="InterPro" id="IPR017853">
    <property type="entry name" value="GH"/>
</dbReference>
<dbReference type="SUPFAM" id="SSF51445">
    <property type="entry name" value="(Trans)glycosidases"/>
    <property type="match status" value="1"/>
</dbReference>